<comment type="caution">
    <text evidence="3">The sequence shown here is derived from an EMBL/GenBank/DDBJ whole genome shotgun (WGS) entry which is preliminary data.</text>
</comment>
<keyword evidence="4" id="KW-1185">Reference proteome</keyword>
<organism evidence="3 4">
    <name type="scientific">Engystomops pustulosus</name>
    <name type="common">Tungara frog</name>
    <name type="synonym">Physalaemus pustulosus</name>
    <dbReference type="NCBI Taxonomy" id="76066"/>
    <lineage>
        <taxon>Eukaryota</taxon>
        <taxon>Metazoa</taxon>
        <taxon>Chordata</taxon>
        <taxon>Craniata</taxon>
        <taxon>Vertebrata</taxon>
        <taxon>Euteleostomi</taxon>
        <taxon>Amphibia</taxon>
        <taxon>Batrachia</taxon>
        <taxon>Anura</taxon>
        <taxon>Neobatrachia</taxon>
        <taxon>Hyloidea</taxon>
        <taxon>Leptodactylidae</taxon>
        <taxon>Leiuperinae</taxon>
        <taxon>Engystomops</taxon>
    </lineage>
</organism>
<gene>
    <name evidence="3" type="ORF">GDO81_020641</name>
</gene>
<reference evidence="3" key="1">
    <citation type="thesis" date="2020" institute="ProQuest LLC" country="789 East Eisenhower Parkway, Ann Arbor, MI, USA">
        <title>Comparative Genomics and Chromosome Evolution.</title>
        <authorList>
            <person name="Mudd A.B."/>
        </authorList>
    </citation>
    <scope>NUCLEOTIDE SEQUENCE</scope>
    <source>
        <strain evidence="3">237g6f4</strain>
        <tissue evidence="3">Blood</tissue>
    </source>
</reference>
<keyword evidence="2" id="KW-0812">Transmembrane</keyword>
<proteinExistence type="predicted"/>
<evidence type="ECO:0000313" key="4">
    <source>
        <dbReference type="Proteomes" id="UP000824782"/>
    </source>
</evidence>
<name>A0AAV6YXD4_ENGPU</name>
<sequence>MGDQVIEQGSATRDVKCAKPSPSREAVAIPTTSSLPSSSTPRRKVTSLQNTTTHIVITTHPSAPSKPFDWTTLSLIFIGVILLIVSAGVILTMIMQINRKKMNRGFI</sequence>
<feature type="region of interest" description="Disordered" evidence="1">
    <location>
        <begin position="1"/>
        <end position="48"/>
    </location>
</feature>
<dbReference type="Proteomes" id="UP000824782">
    <property type="component" value="Unassembled WGS sequence"/>
</dbReference>
<feature type="non-terminal residue" evidence="3">
    <location>
        <position position="107"/>
    </location>
</feature>
<evidence type="ECO:0000256" key="2">
    <source>
        <dbReference type="SAM" id="Phobius"/>
    </source>
</evidence>
<accession>A0AAV6YXD4</accession>
<evidence type="ECO:0000313" key="3">
    <source>
        <dbReference type="EMBL" id="KAG8539610.1"/>
    </source>
</evidence>
<feature type="compositionally biased region" description="Low complexity" evidence="1">
    <location>
        <begin position="30"/>
        <end position="40"/>
    </location>
</feature>
<dbReference type="AlphaFoldDB" id="A0AAV6YXD4"/>
<keyword evidence="2" id="KW-0472">Membrane</keyword>
<keyword evidence="2" id="KW-1133">Transmembrane helix</keyword>
<dbReference type="EMBL" id="WNYA01013891">
    <property type="protein sequence ID" value="KAG8539610.1"/>
    <property type="molecule type" value="Genomic_DNA"/>
</dbReference>
<protein>
    <submittedName>
        <fullName evidence="3">Uncharacterized protein</fullName>
    </submittedName>
</protein>
<feature type="transmembrane region" description="Helical" evidence="2">
    <location>
        <begin position="70"/>
        <end position="94"/>
    </location>
</feature>
<evidence type="ECO:0000256" key="1">
    <source>
        <dbReference type="SAM" id="MobiDB-lite"/>
    </source>
</evidence>